<proteinExistence type="predicted"/>
<dbReference type="EMBL" id="CP015136">
    <property type="protein sequence ID" value="AMY08332.1"/>
    <property type="molecule type" value="Genomic_DNA"/>
</dbReference>
<evidence type="ECO:0000313" key="2">
    <source>
        <dbReference type="Proteomes" id="UP000076079"/>
    </source>
</evidence>
<dbReference type="SUPFAM" id="SSF50494">
    <property type="entry name" value="Trypsin-like serine proteases"/>
    <property type="match status" value="1"/>
</dbReference>
<name>A0A143PID3_LUTPR</name>
<reference evidence="2" key="2">
    <citation type="submission" date="2016-04" db="EMBL/GenBank/DDBJ databases">
        <title>First Complete Genome Sequence of a Subdivision 6 Acidobacterium.</title>
        <authorList>
            <person name="Huang S."/>
            <person name="Vieira S."/>
            <person name="Bunk B."/>
            <person name="Riedel T."/>
            <person name="Sproeer C."/>
            <person name="Overmann J."/>
        </authorList>
    </citation>
    <scope>NUCLEOTIDE SEQUENCE [LARGE SCALE GENOMIC DNA]</scope>
    <source>
        <strain evidence="2">DSM 100886 HEG_-6_39</strain>
    </source>
</reference>
<dbReference type="KEGG" id="abac:LuPra_01526"/>
<dbReference type="AlphaFoldDB" id="A0A143PID3"/>
<dbReference type="Proteomes" id="UP000076079">
    <property type="component" value="Chromosome"/>
</dbReference>
<keyword evidence="2" id="KW-1185">Reference proteome</keyword>
<dbReference type="OrthoDB" id="9770276at2"/>
<evidence type="ECO:0000313" key="1">
    <source>
        <dbReference type="EMBL" id="AMY08332.1"/>
    </source>
</evidence>
<dbReference type="STRING" id="1855912.LuPra_01526"/>
<gene>
    <name evidence="1" type="ORF">LuPra_01526</name>
</gene>
<accession>A0A143PID3</accession>
<organism evidence="1 2">
    <name type="scientific">Luteitalea pratensis</name>
    <dbReference type="NCBI Taxonomy" id="1855912"/>
    <lineage>
        <taxon>Bacteria</taxon>
        <taxon>Pseudomonadati</taxon>
        <taxon>Acidobacteriota</taxon>
        <taxon>Vicinamibacteria</taxon>
        <taxon>Vicinamibacterales</taxon>
        <taxon>Vicinamibacteraceae</taxon>
        <taxon>Luteitalea</taxon>
    </lineage>
</organism>
<evidence type="ECO:0008006" key="3">
    <source>
        <dbReference type="Google" id="ProtNLM"/>
    </source>
</evidence>
<protein>
    <recommendedName>
        <fullName evidence="3">Serine protease</fullName>
    </recommendedName>
</protein>
<dbReference type="InterPro" id="IPR009003">
    <property type="entry name" value="Peptidase_S1_PA"/>
</dbReference>
<reference evidence="1 2" key="1">
    <citation type="journal article" date="2016" name="Genome Announc.">
        <title>First Complete Genome Sequence of a Subdivision 6 Acidobacterium Strain.</title>
        <authorList>
            <person name="Huang S."/>
            <person name="Vieira S."/>
            <person name="Bunk B."/>
            <person name="Riedel T."/>
            <person name="Sproer C."/>
            <person name="Overmann J."/>
        </authorList>
    </citation>
    <scope>NUCLEOTIDE SEQUENCE [LARGE SCALE GENOMIC DNA]</scope>
    <source>
        <strain evidence="2">DSM 100886 HEG_-6_39</strain>
    </source>
</reference>
<sequence length="135" mass="14929">MQQDPVAEFLDRLAEVPERVELANGLRNFLPVCFLELGLANTRAVCKIDSKGTNFEGTPDQECTWTGFLVGRNLLLTNHHVLPSLDAAREAICLFNFQLGVTFSPLETIGIRLQPDRLTSRLTLTSSTPNRGSSN</sequence>
<dbReference type="RefSeq" id="WP_110170182.1">
    <property type="nucleotide sequence ID" value="NZ_CP015136.1"/>
</dbReference>